<organism evidence="1">
    <name type="scientific">marine sediment metagenome</name>
    <dbReference type="NCBI Taxonomy" id="412755"/>
    <lineage>
        <taxon>unclassified sequences</taxon>
        <taxon>metagenomes</taxon>
        <taxon>ecological metagenomes</taxon>
    </lineage>
</organism>
<gene>
    <name evidence="1" type="ORF">LCGC14_1342840</name>
</gene>
<reference evidence="1" key="1">
    <citation type="journal article" date="2015" name="Nature">
        <title>Complex archaea that bridge the gap between prokaryotes and eukaryotes.</title>
        <authorList>
            <person name="Spang A."/>
            <person name="Saw J.H."/>
            <person name="Jorgensen S.L."/>
            <person name="Zaremba-Niedzwiedzka K."/>
            <person name="Martijn J."/>
            <person name="Lind A.E."/>
            <person name="van Eijk R."/>
            <person name="Schleper C."/>
            <person name="Guy L."/>
            <person name="Ettema T.J."/>
        </authorList>
    </citation>
    <scope>NUCLEOTIDE SEQUENCE</scope>
</reference>
<dbReference type="EMBL" id="LAZR01008226">
    <property type="protein sequence ID" value="KKM80144.1"/>
    <property type="molecule type" value="Genomic_DNA"/>
</dbReference>
<protein>
    <submittedName>
        <fullName evidence="1">Uncharacterized protein</fullName>
    </submittedName>
</protein>
<evidence type="ECO:0000313" key="1">
    <source>
        <dbReference type="EMBL" id="KKM80144.1"/>
    </source>
</evidence>
<sequence>MSENLINTFKLNFDGTFEEIDYQNIKDVFTIVNILAIYIKRKKIMYIWIGKSATQALRNHISRIRVLMREEFPQFRIIRNITVEMRAETFDFFKNLDINKEELYAQINHQEKTILPIVEKIDNLKGKADKFIKSKEYGKAITNLKEIIELAHKIEDNATVIEQKKIISELTQKQDKKKIVSEIEEAALQAEREYNDKLGKSDIVGAYRVVESFEKIFETTYDLSLISIAKNLISKAQKRWNTEKAKKETDLFKLEKNFKNSIKKMEFDKASEIYETGKGFLSPLIDEKIQKKWEGFENILQDLNIKLELIEKFEDLSNDNVQLKKEHQYKQLRSKIKKLIDKFQKVDLPEYRSKLDILLKEVDYAEEFYKKTLGTIEELEKKTKDDKNSKKLDDVVKDCLSLIGFAKQIDLFETIDRYQVILEETEKEIVEPEEKEIE</sequence>
<accession>A0A0F9KD46</accession>
<comment type="caution">
    <text evidence="1">The sequence shown here is derived from an EMBL/GenBank/DDBJ whole genome shotgun (WGS) entry which is preliminary data.</text>
</comment>
<proteinExistence type="predicted"/>
<dbReference type="AlphaFoldDB" id="A0A0F9KD46"/>
<name>A0A0F9KD46_9ZZZZ</name>